<proteinExistence type="predicted"/>
<dbReference type="AlphaFoldDB" id="A0A5A7QA81"/>
<feature type="region of interest" description="Disordered" evidence="1">
    <location>
        <begin position="1"/>
        <end position="21"/>
    </location>
</feature>
<sequence length="135" mass="14920">MARREQFEGNPNQNKVSNRDVPTLGLTNPVVSISASLSGESLASQVKAFLVSELIKVWCSFNTPVKKDIFSSRAPEDPLVRNPGRYVIDPLKSQDSSGTSQLWYDGSLFMLQNHTVEALATTPFASFRHLLQASH</sequence>
<evidence type="ECO:0000256" key="1">
    <source>
        <dbReference type="SAM" id="MobiDB-lite"/>
    </source>
</evidence>
<organism evidence="2 3">
    <name type="scientific">Striga asiatica</name>
    <name type="common">Asiatic witchweed</name>
    <name type="synonym">Buchnera asiatica</name>
    <dbReference type="NCBI Taxonomy" id="4170"/>
    <lineage>
        <taxon>Eukaryota</taxon>
        <taxon>Viridiplantae</taxon>
        <taxon>Streptophyta</taxon>
        <taxon>Embryophyta</taxon>
        <taxon>Tracheophyta</taxon>
        <taxon>Spermatophyta</taxon>
        <taxon>Magnoliopsida</taxon>
        <taxon>eudicotyledons</taxon>
        <taxon>Gunneridae</taxon>
        <taxon>Pentapetalae</taxon>
        <taxon>asterids</taxon>
        <taxon>lamiids</taxon>
        <taxon>Lamiales</taxon>
        <taxon>Orobanchaceae</taxon>
        <taxon>Buchnereae</taxon>
        <taxon>Striga</taxon>
    </lineage>
</organism>
<evidence type="ECO:0000313" key="2">
    <source>
        <dbReference type="EMBL" id="GER42080.1"/>
    </source>
</evidence>
<keyword evidence="3" id="KW-1185">Reference proteome</keyword>
<dbReference type="Proteomes" id="UP000325081">
    <property type="component" value="Unassembled WGS sequence"/>
</dbReference>
<dbReference type="EMBL" id="BKCP01006283">
    <property type="protein sequence ID" value="GER42080.1"/>
    <property type="molecule type" value="Genomic_DNA"/>
</dbReference>
<evidence type="ECO:0000313" key="3">
    <source>
        <dbReference type="Proteomes" id="UP000325081"/>
    </source>
</evidence>
<name>A0A5A7QA81_STRAF</name>
<reference evidence="3" key="1">
    <citation type="journal article" date="2019" name="Curr. Biol.">
        <title>Genome Sequence of Striga asiatica Provides Insight into the Evolution of Plant Parasitism.</title>
        <authorList>
            <person name="Yoshida S."/>
            <person name="Kim S."/>
            <person name="Wafula E.K."/>
            <person name="Tanskanen J."/>
            <person name="Kim Y.M."/>
            <person name="Honaas L."/>
            <person name="Yang Z."/>
            <person name="Spallek T."/>
            <person name="Conn C.E."/>
            <person name="Ichihashi Y."/>
            <person name="Cheong K."/>
            <person name="Cui S."/>
            <person name="Der J.P."/>
            <person name="Gundlach H."/>
            <person name="Jiao Y."/>
            <person name="Hori C."/>
            <person name="Ishida J.K."/>
            <person name="Kasahara H."/>
            <person name="Kiba T."/>
            <person name="Kim M.S."/>
            <person name="Koo N."/>
            <person name="Laohavisit A."/>
            <person name="Lee Y.H."/>
            <person name="Lumba S."/>
            <person name="McCourt P."/>
            <person name="Mortimer J.C."/>
            <person name="Mutuku J.M."/>
            <person name="Nomura T."/>
            <person name="Sasaki-Sekimoto Y."/>
            <person name="Seto Y."/>
            <person name="Wang Y."/>
            <person name="Wakatake T."/>
            <person name="Sakakibara H."/>
            <person name="Demura T."/>
            <person name="Yamaguchi S."/>
            <person name="Yoneyama K."/>
            <person name="Manabe R.I."/>
            <person name="Nelson D.C."/>
            <person name="Schulman A.H."/>
            <person name="Timko M.P."/>
            <person name="dePamphilis C.W."/>
            <person name="Choi D."/>
            <person name="Shirasu K."/>
        </authorList>
    </citation>
    <scope>NUCLEOTIDE SEQUENCE [LARGE SCALE GENOMIC DNA]</scope>
    <source>
        <strain evidence="3">cv. UVA1</strain>
    </source>
</reference>
<comment type="caution">
    <text evidence="2">The sequence shown here is derived from an EMBL/GenBank/DDBJ whole genome shotgun (WGS) entry which is preliminary data.</text>
</comment>
<protein>
    <submittedName>
        <fullName evidence="2">Integron integrase IntI4</fullName>
    </submittedName>
</protein>
<gene>
    <name evidence="2" type="ORF">STAS_18830</name>
</gene>
<accession>A0A5A7QA81</accession>